<proteinExistence type="predicted"/>
<evidence type="ECO:0000256" key="1">
    <source>
        <dbReference type="SAM" id="MobiDB-lite"/>
    </source>
</evidence>
<reference evidence="4 5" key="1">
    <citation type="submission" date="2024-01" db="EMBL/GenBank/DDBJ databases">
        <title>Genome insights into Plantactinospora sonchi sp. nov.</title>
        <authorList>
            <person name="Wang L."/>
        </authorList>
    </citation>
    <scope>NUCLEOTIDE SEQUENCE [LARGE SCALE GENOMIC DNA]</scope>
    <source>
        <strain evidence="4 5">NEAU-QY2</strain>
    </source>
</reference>
<feature type="chain" id="PRO_5046237522" evidence="2">
    <location>
        <begin position="22"/>
        <end position="170"/>
    </location>
</feature>
<dbReference type="Gene3D" id="3.90.1010.20">
    <property type="match status" value="1"/>
</dbReference>
<feature type="region of interest" description="Disordered" evidence="1">
    <location>
        <begin position="38"/>
        <end position="84"/>
    </location>
</feature>
<protein>
    <submittedName>
        <fullName evidence="4">FMN-binding protein</fullName>
    </submittedName>
</protein>
<dbReference type="EMBL" id="JAZGQK010000046">
    <property type="protein sequence ID" value="MEE6263891.1"/>
    <property type="molecule type" value="Genomic_DNA"/>
</dbReference>
<organism evidence="4 5">
    <name type="scientific">Plantactinospora sonchi</name>
    <dbReference type="NCBI Taxonomy" id="1544735"/>
    <lineage>
        <taxon>Bacteria</taxon>
        <taxon>Bacillati</taxon>
        <taxon>Actinomycetota</taxon>
        <taxon>Actinomycetes</taxon>
        <taxon>Micromonosporales</taxon>
        <taxon>Micromonosporaceae</taxon>
        <taxon>Plantactinospora</taxon>
    </lineage>
</organism>
<accession>A0ABU7S561</accession>
<sequence length="170" mass="17172">MRRAAFAVLGTAIGTSLLIGAKLGTPTPGTGTQVALELTDDEAGAAGGAAPESPKATPSGKQSNPPKKNTPTKPPASGLKDGTFAGATANYEYGGIKVTLVITDGKISDVSTAYPQDDPTSISVNERAIPKLRQEVLSAQSAEISTVSGASLTSEAYRASLQSALDRAKA</sequence>
<dbReference type="RefSeq" id="WP_331218685.1">
    <property type="nucleotide sequence ID" value="NZ_JAZGQK010000046.1"/>
</dbReference>
<dbReference type="Pfam" id="PF04205">
    <property type="entry name" value="FMN_bind"/>
    <property type="match status" value="1"/>
</dbReference>
<evidence type="ECO:0000313" key="4">
    <source>
        <dbReference type="EMBL" id="MEE6263891.1"/>
    </source>
</evidence>
<feature type="domain" description="FMN-binding" evidence="3">
    <location>
        <begin position="92"/>
        <end position="168"/>
    </location>
</feature>
<dbReference type="InterPro" id="IPR007329">
    <property type="entry name" value="FMN-bd"/>
</dbReference>
<gene>
    <name evidence="4" type="ORF">V1633_36125</name>
</gene>
<evidence type="ECO:0000256" key="2">
    <source>
        <dbReference type="SAM" id="SignalP"/>
    </source>
</evidence>
<comment type="caution">
    <text evidence="4">The sequence shown here is derived from an EMBL/GenBank/DDBJ whole genome shotgun (WGS) entry which is preliminary data.</text>
</comment>
<feature type="signal peptide" evidence="2">
    <location>
        <begin position="1"/>
        <end position="21"/>
    </location>
</feature>
<keyword evidence="5" id="KW-1185">Reference proteome</keyword>
<evidence type="ECO:0000313" key="5">
    <source>
        <dbReference type="Proteomes" id="UP001332243"/>
    </source>
</evidence>
<evidence type="ECO:0000259" key="3">
    <source>
        <dbReference type="SMART" id="SM00900"/>
    </source>
</evidence>
<dbReference type="SMART" id="SM00900">
    <property type="entry name" value="FMN_bind"/>
    <property type="match status" value="1"/>
</dbReference>
<dbReference type="Proteomes" id="UP001332243">
    <property type="component" value="Unassembled WGS sequence"/>
</dbReference>
<name>A0ABU7S561_9ACTN</name>
<keyword evidence="2" id="KW-0732">Signal</keyword>